<name>A0A1U7NYK8_9DEIO</name>
<evidence type="ECO:0000313" key="1">
    <source>
        <dbReference type="EMBL" id="OLV17999.1"/>
    </source>
</evidence>
<keyword evidence="2" id="KW-1185">Reference proteome</keyword>
<dbReference type="AlphaFoldDB" id="A0A1U7NYK8"/>
<reference evidence="1 2" key="1">
    <citation type="submission" date="2017-01" db="EMBL/GenBank/DDBJ databases">
        <title>Genome Analysis of Deinococcus marmoris KOPRI26562.</title>
        <authorList>
            <person name="Kim J.H."/>
            <person name="Oh H.-M."/>
        </authorList>
    </citation>
    <scope>NUCLEOTIDE SEQUENCE [LARGE SCALE GENOMIC DNA]</scope>
    <source>
        <strain evidence="1 2">KOPRI26562</strain>
    </source>
</reference>
<comment type="caution">
    <text evidence="1">The sequence shown here is derived from an EMBL/GenBank/DDBJ whole genome shotgun (WGS) entry which is preliminary data.</text>
</comment>
<dbReference type="EMBL" id="MSTI01000077">
    <property type="protein sequence ID" value="OLV17999.1"/>
    <property type="molecule type" value="Genomic_DNA"/>
</dbReference>
<sequence>MPAFAPTLVRECVQDTQKRADTGSDNRGTWTRNPLLTLMPI</sequence>
<dbReference type="Proteomes" id="UP000186607">
    <property type="component" value="Unassembled WGS sequence"/>
</dbReference>
<protein>
    <submittedName>
        <fullName evidence="1">Uncharacterized protein</fullName>
    </submittedName>
</protein>
<evidence type="ECO:0000313" key="2">
    <source>
        <dbReference type="Proteomes" id="UP000186607"/>
    </source>
</evidence>
<accession>A0A1U7NYK8</accession>
<organism evidence="1 2">
    <name type="scientific">Deinococcus marmoris</name>
    <dbReference type="NCBI Taxonomy" id="249408"/>
    <lineage>
        <taxon>Bacteria</taxon>
        <taxon>Thermotogati</taxon>
        <taxon>Deinococcota</taxon>
        <taxon>Deinococci</taxon>
        <taxon>Deinococcales</taxon>
        <taxon>Deinococcaceae</taxon>
        <taxon>Deinococcus</taxon>
    </lineage>
</organism>
<proteinExistence type="predicted"/>
<gene>
    <name evidence="1" type="ORF">BOO71_0007054</name>
</gene>